<evidence type="ECO:0000313" key="7">
    <source>
        <dbReference type="EMBL" id="MFA1539796.1"/>
    </source>
</evidence>
<comment type="caution">
    <text evidence="7">The sequence shown here is derived from an EMBL/GenBank/DDBJ whole genome shotgun (WGS) entry which is preliminary data.</text>
</comment>
<dbReference type="InterPro" id="IPR004447">
    <property type="entry name" value="Peptidase_S41A"/>
</dbReference>
<dbReference type="Gene3D" id="2.30.42.10">
    <property type="match status" value="1"/>
</dbReference>
<dbReference type="Pfam" id="PF03572">
    <property type="entry name" value="Peptidase_S41"/>
    <property type="match status" value="1"/>
</dbReference>
<accession>A0ABV4Q9N7</accession>
<dbReference type="SMART" id="SM00245">
    <property type="entry name" value="TSPc"/>
    <property type="match status" value="1"/>
</dbReference>
<dbReference type="SUPFAM" id="SSF52096">
    <property type="entry name" value="ClpP/crotonase"/>
    <property type="match status" value="1"/>
</dbReference>
<reference evidence="7 8" key="1">
    <citation type="submission" date="2023-11" db="EMBL/GenBank/DDBJ databases">
        <title>Actinomadura monticuli sp. nov., isolated from volcanic ash.</title>
        <authorList>
            <person name="Lee S.D."/>
            <person name="Yang H."/>
            <person name="Kim I.S."/>
        </authorList>
    </citation>
    <scope>NUCLEOTIDE SEQUENCE [LARGE SCALE GENOMIC DNA]</scope>
    <source>
        <strain evidence="7 8">DLS-62</strain>
    </source>
</reference>
<gene>
    <name evidence="7" type="ORF">SM611_12735</name>
</gene>
<name>A0ABV4Q9N7_9ACTN</name>
<keyword evidence="8" id="KW-1185">Reference proteome</keyword>
<dbReference type="EMBL" id="JAXCEI010000005">
    <property type="protein sequence ID" value="MFA1539796.1"/>
    <property type="molecule type" value="Genomic_DNA"/>
</dbReference>
<dbReference type="SUPFAM" id="SSF50156">
    <property type="entry name" value="PDZ domain-like"/>
    <property type="match status" value="1"/>
</dbReference>
<evidence type="ECO:0000313" key="8">
    <source>
        <dbReference type="Proteomes" id="UP001569963"/>
    </source>
</evidence>
<dbReference type="Gene3D" id="3.90.226.10">
    <property type="entry name" value="2-enoyl-CoA Hydratase, Chain A, domain 1"/>
    <property type="match status" value="1"/>
</dbReference>
<dbReference type="InterPro" id="IPR041489">
    <property type="entry name" value="PDZ_6"/>
</dbReference>
<evidence type="ECO:0000256" key="2">
    <source>
        <dbReference type="ARBA" id="ARBA00022670"/>
    </source>
</evidence>
<dbReference type="NCBIfam" id="TIGR00225">
    <property type="entry name" value="prc"/>
    <property type="match status" value="1"/>
</dbReference>
<dbReference type="InterPro" id="IPR029045">
    <property type="entry name" value="ClpP/crotonase-like_dom_sf"/>
</dbReference>
<evidence type="ECO:0000256" key="1">
    <source>
        <dbReference type="ARBA" id="ARBA00009179"/>
    </source>
</evidence>
<dbReference type="InterPro" id="IPR001478">
    <property type="entry name" value="PDZ"/>
</dbReference>
<evidence type="ECO:0000256" key="3">
    <source>
        <dbReference type="ARBA" id="ARBA00022801"/>
    </source>
</evidence>
<dbReference type="RefSeq" id="WP_371949705.1">
    <property type="nucleotide sequence ID" value="NZ_JAXCEI010000005.1"/>
</dbReference>
<dbReference type="SMART" id="SM00228">
    <property type="entry name" value="PDZ"/>
    <property type="match status" value="1"/>
</dbReference>
<dbReference type="PANTHER" id="PTHR32060:SF30">
    <property type="entry name" value="CARBOXY-TERMINAL PROCESSING PROTEASE CTPA"/>
    <property type="match status" value="1"/>
</dbReference>
<keyword evidence="3 5" id="KW-0378">Hydrolase</keyword>
<proteinExistence type="inferred from homology"/>
<dbReference type="Proteomes" id="UP001569963">
    <property type="component" value="Unassembled WGS sequence"/>
</dbReference>
<dbReference type="InterPro" id="IPR005151">
    <property type="entry name" value="Tail-specific_protease"/>
</dbReference>
<evidence type="ECO:0000256" key="5">
    <source>
        <dbReference type="RuleBase" id="RU004404"/>
    </source>
</evidence>
<dbReference type="PANTHER" id="PTHR32060">
    <property type="entry name" value="TAIL-SPECIFIC PROTEASE"/>
    <property type="match status" value="1"/>
</dbReference>
<comment type="similarity">
    <text evidence="1 5">Belongs to the peptidase S41A family.</text>
</comment>
<protein>
    <submittedName>
        <fullName evidence="7">S41 family peptidase</fullName>
    </submittedName>
</protein>
<keyword evidence="2 5" id="KW-0645">Protease</keyword>
<evidence type="ECO:0000256" key="4">
    <source>
        <dbReference type="ARBA" id="ARBA00022825"/>
    </source>
</evidence>
<dbReference type="CDD" id="cd07560">
    <property type="entry name" value="Peptidase_S41_CPP"/>
    <property type="match status" value="1"/>
</dbReference>
<dbReference type="Pfam" id="PF17820">
    <property type="entry name" value="PDZ_6"/>
    <property type="match status" value="1"/>
</dbReference>
<feature type="domain" description="PDZ" evidence="6">
    <location>
        <begin position="102"/>
        <end position="166"/>
    </location>
</feature>
<evidence type="ECO:0000259" key="6">
    <source>
        <dbReference type="PROSITE" id="PS50106"/>
    </source>
</evidence>
<dbReference type="Gene3D" id="3.30.750.44">
    <property type="match status" value="1"/>
</dbReference>
<dbReference type="InterPro" id="IPR036034">
    <property type="entry name" value="PDZ_sf"/>
</dbReference>
<dbReference type="PROSITE" id="PS50106">
    <property type="entry name" value="PDZ"/>
    <property type="match status" value="1"/>
</dbReference>
<sequence>MPPLRGRRGRALRGAAVAAAIVCAYGAGLVSGSGSQRHAAVAGGGSVLDEAATQIGRRAAEPVGRGELDRAAIEGMLRGLGDEWAHYYPASEYDDVEGRLTGRYSGVGLWLGGSGGAADGGRVVVASVQPGTPAARAGVRAGDAVTAVGNEPVTGWDVSRVAEALRGRQGDAVELTVERDRRNKRFHLVRTPVPGGNVTVTDLQDHARLIRVGAFTRGTGRDVRAAVTGSSPPGRPTGGVLLDLRGNPGGLLDEAVETASAFLSGGPVVTYEPRGRPVQRRTVTTPGDARTPVVVLVDAGTASAAEIVAGSLRDRDRAVIVGSRTYGKGSVQEPIGLADGSVIELTVGRYRTPGGRSLDGVGIEPDVEVSADRPPGAAERRARTVLRGLSATLPGKD</sequence>
<keyword evidence="4 5" id="KW-0720">Serine protease</keyword>
<organism evidence="7 8">
    <name type="scientific">Actinomadura monticuli</name>
    <dbReference type="NCBI Taxonomy" id="3097367"/>
    <lineage>
        <taxon>Bacteria</taxon>
        <taxon>Bacillati</taxon>
        <taxon>Actinomycetota</taxon>
        <taxon>Actinomycetes</taxon>
        <taxon>Streptosporangiales</taxon>
        <taxon>Thermomonosporaceae</taxon>
        <taxon>Actinomadura</taxon>
    </lineage>
</organism>